<dbReference type="HAMAP" id="MF_01331_A">
    <property type="entry name" value="Ribosomal_uL22_A"/>
    <property type="match status" value="1"/>
</dbReference>
<evidence type="ECO:0000256" key="4">
    <source>
        <dbReference type="ARBA" id="ARBA00035207"/>
    </source>
</evidence>
<reference evidence="9" key="1">
    <citation type="submission" date="2022-11" db="UniProtKB">
        <authorList>
            <consortium name="WormBaseParasite"/>
        </authorList>
    </citation>
    <scope>IDENTIFICATION</scope>
</reference>
<evidence type="ECO:0000256" key="2">
    <source>
        <dbReference type="ARBA" id="ARBA00022980"/>
    </source>
</evidence>
<dbReference type="AlphaFoldDB" id="A0A915D4Q4"/>
<keyword evidence="2 6" id="KW-0689">Ribosomal protein</keyword>
<evidence type="ECO:0000256" key="5">
    <source>
        <dbReference type="ARBA" id="ARBA00035325"/>
    </source>
</evidence>
<dbReference type="GO" id="GO:0022625">
    <property type="term" value="C:cytosolic large ribosomal subunit"/>
    <property type="evidence" value="ECO:0007669"/>
    <property type="project" value="TreeGrafter"/>
</dbReference>
<dbReference type="Pfam" id="PF00237">
    <property type="entry name" value="Ribosomal_L22"/>
    <property type="match status" value="1"/>
</dbReference>
<dbReference type="InterPro" id="IPR001063">
    <property type="entry name" value="Ribosomal_uL22"/>
</dbReference>
<dbReference type="WBParaSite" id="jg15874">
    <property type="protein sequence ID" value="jg15874"/>
    <property type="gene ID" value="jg15874"/>
</dbReference>
<dbReference type="CDD" id="cd00336">
    <property type="entry name" value="Ribosomal_L22"/>
    <property type="match status" value="1"/>
</dbReference>
<dbReference type="GO" id="GO:0003735">
    <property type="term" value="F:structural constituent of ribosome"/>
    <property type="evidence" value="ECO:0007669"/>
    <property type="project" value="InterPro"/>
</dbReference>
<dbReference type="Proteomes" id="UP000887574">
    <property type="component" value="Unplaced"/>
</dbReference>
<sequence>MTKIHWTKKPDNESKSCKARGFDLRVHFKNTYEVAKAIKHMKLKRAVRYLQHVKEKKEIVPFRRFNHCVGRKAQASAWGTTQGRWPTKSAEYVLQLLKNAEVNAEVKGLDVDRLVVDHIVVQRATKMNRRTYRAHGRINAYKSSPCHIEMILTELPEVVSKPKPTGSGVVTKKKMRRQLAAGEE</sequence>
<feature type="region of interest" description="Disordered" evidence="7">
    <location>
        <begin position="163"/>
        <end position="184"/>
    </location>
</feature>
<dbReference type="SUPFAM" id="SSF54843">
    <property type="entry name" value="Ribosomal protein L22"/>
    <property type="match status" value="1"/>
</dbReference>
<dbReference type="PANTHER" id="PTHR11593">
    <property type="entry name" value="60S RIBOSOMAL PROTEIN L17"/>
    <property type="match status" value="1"/>
</dbReference>
<evidence type="ECO:0000313" key="8">
    <source>
        <dbReference type="Proteomes" id="UP000887574"/>
    </source>
</evidence>
<keyword evidence="8" id="KW-1185">Reference proteome</keyword>
<protein>
    <recommendedName>
        <fullName evidence="4">Large ribosomal subunit protein uL22</fullName>
    </recommendedName>
    <alternativeName>
        <fullName evidence="5">60S ribosomal protein L17</fullName>
    </alternativeName>
</protein>
<evidence type="ECO:0000256" key="1">
    <source>
        <dbReference type="ARBA" id="ARBA00009451"/>
    </source>
</evidence>
<dbReference type="InterPro" id="IPR018260">
    <property type="entry name" value="Ribosomal_uL22_CS"/>
</dbReference>
<comment type="similarity">
    <text evidence="1 6">Belongs to the universal ribosomal protein uL22 family.</text>
</comment>
<dbReference type="PANTHER" id="PTHR11593:SF10">
    <property type="entry name" value="60S RIBOSOMAL PROTEIN L17"/>
    <property type="match status" value="1"/>
</dbReference>
<dbReference type="InterPro" id="IPR005721">
    <property type="entry name" value="Ribosomal_uL22_euk/arc"/>
</dbReference>
<keyword evidence="3 6" id="KW-0687">Ribonucleoprotein</keyword>
<evidence type="ECO:0000256" key="6">
    <source>
        <dbReference type="RuleBase" id="RU004005"/>
    </source>
</evidence>
<organism evidence="8 9">
    <name type="scientific">Ditylenchus dipsaci</name>
    <dbReference type="NCBI Taxonomy" id="166011"/>
    <lineage>
        <taxon>Eukaryota</taxon>
        <taxon>Metazoa</taxon>
        <taxon>Ecdysozoa</taxon>
        <taxon>Nematoda</taxon>
        <taxon>Chromadorea</taxon>
        <taxon>Rhabditida</taxon>
        <taxon>Tylenchina</taxon>
        <taxon>Tylenchomorpha</taxon>
        <taxon>Sphaerularioidea</taxon>
        <taxon>Anguinidae</taxon>
        <taxon>Anguininae</taxon>
        <taxon>Ditylenchus</taxon>
    </lineage>
</organism>
<evidence type="ECO:0000256" key="7">
    <source>
        <dbReference type="SAM" id="MobiDB-lite"/>
    </source>
</evidence>
<dbReference type="NCBIfam" id="NF003260">
    <property type="entry name" value="PRK04223.1"/>
    <property type="match status" value="1"/>
</dbReference>
<proteinExistence type="inferred from homology"/>
<dbReference type="NCBIfam" id="TIGR01038">
    <property type="entry name" value="uL22_arch_euk"/>
    <property type="match status" value="1"/>
</dbReference>
<dbReference type="InterPro" id="IPR057265">
    <property type="entry name" value="Ribosomal_uL22_arc-type"/>
</dbReference>
<dbReference type="PROSITE" id="PS00464">
    <property type="entry name" value="RIBOSOMAL_L22"/>
    <property type="match status" value="1"/>
</dbReference>
<dbReference type="InterPro" id="IPR036394">
    <property type="entry name" value="Ribosomal_uL22_sf"/>
</dbReference>
<dbReference type="Gene3D" id="3.90.470.10">
    <property type="entry name" value="Ribosomal protein L22/L17"/>
    <property type="match status" value="1"/>
</dbReference>
<dbReference type="GO" id="GO:0002181">
    <property type="term" value="P:cytoplasmic translation"/>
    <property type="evidence" value="ECO:0007669"/>
    <property type="project" value="TreeGrafter"/>
</dbReference>
<evidence type="ECO:0000256" key="3">
    <source>
        <dbReference type="ARBA" id="ARBA00023274"/>
    </source>
</evidence>
<evidence type="ECO:0000313" key="9">
    <source>
        <dbReference type="WBParaSite" id="jg15874"/>
    </source>
</evidence>
<accession>A0A915D4Q4</accession>
<name>A0A915D4Q4_9BILA</name>